<feature type="compositionally biased region" description="Polar residues" evidence="1">
    <location>
        <begin position="82"/>
        <end position="91"/>
    </location>
</feature>
<comment type="caution">
    <text evidence="2">The sequence shown here is derived from an EMBL/GenBank/DDBJ whole genome shotgun (WGS) entry which is preliminary data.</text>
</comment>
<feature type="compositionally biased region" description="Polar residues" evidence="1">
    <location>
        <begin position="261"/>
        <end position="279"/>
    </location>
</feature>
<dbReference type="Proteomes" id="UP001217089">
    <property type="component" value="Unassembled WGS sequence"/>
</dbReference>
<accession>A0ABQ9EKS5</accession>
<organism evidence="2 3">
    <name type="scientific">Tegillarca granosa</name>
    <name type="common">Malaysian cockle</name>
    <name type="synonym">Anadara granosa</name>
    <dbReference type="NCBI Taxonomy" id="220873"/>
    <lineage>
        <taxon>Eukaryota</taxon>
        <taxon>Metazoa</taxon>
        <taxon>Spiralia</taxon>
        <taxon>Lophotrochozoa</taxon>
        <taxon>Mollusca</taxon>
        <taxon>Bivalvia</taxon>
        <taxon>Autobranchia</taxon>
        <taxon>Pteriomorphia</taxon>
        <taxon>Arcoida</taxon>
        <taxon>Arcoidea</taxon>
        <taxon>Arcidae</taxon>
        <taxon>Tegillarca</taxon>
    </lineage>
</organism>
<evidence type="ECO:0000313" key="2">
    <source>
        <dbReference type="EMBL" id="KAJ8305795.1"/>
    </source>
</evidence>
<dbReference type="EMBL" id="JARBDR010000813">
    <property type="protein sequence ID" value="KAJ8305795.1"/>
    <property type="molecule type" value="Genomic_DNA"/>
</dbReference>
<sequence length="532" mass="58575">MLLFRYDLDQLDSAEKYPDLFKVQLDLAVAPKDRPRMDNSYPWEKFDSSKLSPKILFSSKEEMHETFQEFGVSEVAKRRLSRSASQSSNEYDSPKHIPKTPEKISPKPERKSPQPEKRDIPTQNGGSSAKSFFDLLHWQNDQDNEQTSEKKSFADFESSEKLLDDSNDEEDEFAMLSQERVINTNGETQKQSEKTDFFGIDSESEKQTENVDLLNLGNSKDGQGVSDLGDQIDLLQMGHEPSNFDMLSGKADFPSSDVHVNVTNSSSDSFDPFQELSQRSSKDKPAASSKTADKTSDKKSDVMFDPFGNKQGTTQGDDFFNMMDNNQVQSSNISGSKSMNEDINLLGAWDSQSVLRQTNSTSNIPRENSSSSLSGGMPRNNSGTFSTGFGMNMGAGQGNYGRSSPQTTNIFNSNMGRSSPQSNILNQQQAGSSGFGSQTAGGASSQIADPFADFGGMAQQKPHQKAPPQQPPHQQQRPPYTGGTSAGAQKSQTPPQESPQQQRPQSKPNYNISGTSVIGNRDDRGTRKPYGK</sequence>
<feature type="region of interest" description="Disordered" evidence="1">
    <location>
        <begin position="183"/>
        <end position="228"/>
    </location>
</feature>
<evidence type="ECO:0000256" key="1">
    <source>
        <dbReference type="SAM" id="MobiDB-lite"/>
    </source>
</evidence>
<feature type="compositionally biased region" description="Basic and acidic residues" evidence="1">
    <location>
        <begin position="147"/>
        <end position="164"/>
    </location>
</feature>
<feature type="compositionally biased region" description="Basic and acidic residues" evidence="1">
    <location>
        <begin position="280"/>
        <end position="302"/>
    </location>
</feature>
<feature type="compositionally biased region" description="Polar residues" evidence="1">
    <location>
        <begin position="400"/>
        <end position="426"/>
    </location>
</feature>
<feature type="compositionally biased region" description="Polar residues" evidence="1">
    <location>
        <begin position="509"/>
        <end position="518"/>
    </location>
</feature>
<feature type="region of interest" description="Disordered" evidence="1">
    <location>
        <begin position="258"/>
        <end position="315"/>
    </location>
</feature>
<feature type="compositionally biased region" description="Low complexity" evidence="1">
    <location>
        <begin position="489"/>
        <end position="508"/>
    </location>
</feature>
<feature type="compositionally biased region" description="Polar residues" evidence="1">
    <location>
        <begin position="357"/>
        <end position="389"/>
    </location>
</feature>
<reference evidence="2 3" key="1">
    <citation type="submission" date="2022-12" db="EMBL/GenBank/DDBJ databases">
        <title>Chromosome-level genome of Tegillarca granosa.</title>
        <authorList>
            <person name="Kim J."/>
        </authorList>
    </citation>
    <scope>NUCLEOTIDE SEQUENCE [LARGE SCALE GENOMIC DNA]</scope>
    <source>
        <strain evidence="2">Teg-2019</strain>
        <tissue evidence="2">Adductor muscle</tissue>
    </source>
</reference>
<evidence type="ECO:0000313" key="3">
    <source>
        <dbReference type="Proteomes" id="UP001217089"/>
    </source>
</evidence>
<feature type="region of interest" description="Disordered" evidence="1">
    <location>
        <begin position="74"/>
        <end position="169"/>
    </location>
</feature>
<keyword evidence="3" id="KW-1185">Reference proteome</keyword>
<gene>
    <name evidence="2" type="ORF">KUTeg_016340</name>
</gene>
<feature type="compositionally biased region" description="Low complexity" evidence="1">
    <location>
        <begin position="427"/>
        <end position="446"/>
    </location>
</feature>
<feature type="region of interest" description="Disordered" evidence="1">
    <location>
        <begin position="357"/>
        <end position="532"/>
    </location>
</feature>
<name>A0ABQ9EKS5_TEGGR</name>
<protein>
    <submittedName>
        <fullName evidence="2">Uncharacterized protein</fullName>
    </submittedName>
</protein>
<proteinExistence type="predicted"/>
<feature type="compositionally biased region" description="Polar residues" evidence="1">
    <location>
        <begin position="121"/>
        <end position="130"/>
    </location>
</feature>
<feature type="compositionally biased region" description="Basic and acidic residues" evidence="1">
    <location>
        <begin position="92"/>
        <end position="120"/>
    </location>
</feature>